<dbReference type="EMBL" id="CAJVQB010041906">
    <property type="protein sequence ID" value="CAG8829943.1"/>
    <property type="molecule type" value="Genomic_DNA"/>
</dbReference>
<gene>
    <name evidence="1" type="ORF">GMARGA_LOCUS30137</name>
</gene>
<feature type="non-terminal residue" evidence="1">
    <location>
        <position position="1"/>
    </location>
</feature>
<accession>A0ABN7WFR1</accession>
<comment type="caution">
    <text evidence="1">The sequence shown here is derived from an EMBL/GenBank/DDBJ whole genome shotgun (WGS) entry which is preliminary data.</text>
</comment>
<keyword evidence="2" id="KW-1185">Reference proteome</keyword>
<protein>
    <submittedName>
        <fullName evidence="1">28434_t:CDS:1</fullName>
    </submittedName>
</protein>
<evidence type="ECO:0000313" key="2">
    <source>
        <dbReference type="Proteomes" id="UP000789901"/>
    </source>
</evidence>
<organism evidence="1 2">
    <name type="scientific">Gigaspora margarita</name>
    <dbReference type="NCBI Taxonomy" id="4874"/>
    <lineage>
        <taxon>Eukaryota</taxon>
        <taxon>Fungi</taxon>
        <taxon>Fungi incertae sedis</taxon>
        <taxon>Mucoromycota</taxon>
        <taxon>Glomeromycotina</taxon>
        <taxon>Glomeromycetes</taxon>
        <taxon>Diversisporales</taxon>
        <taxon>Gigasporaceae</taxon>
        <taxon>Gigaspora</taxon>
    </lineage>
</organism>
<name>A0ABN7WFR1_GIGMA</name>
<proteinExistence type="predicted"/>
<evidence type="ECO:0000313" key="1">
    <source>
        <dbReference type="EMBL" id="CAG8829943.1"/>
    </source>
</evidence>
<dbReference type="Proteomes" id="UP000789901">
    <property type="component" value="Unassembled WGS sequence"/>
</dbReference>
<sequence length="52" mass="6230">AFLELSSTFWSCSLVVFWQIYQREAPKRQRALFASWNCSPAVPFERFETVLW</sequence>
<reference evidence="1 2" key="1">
    <citation type="submission" date="2021-06" db="EMBL/GenBank/DDBJ databases">
        <authorList>
            <person name="Kallberg Y."/>
            <person name="Tangrot J."/>
            <person name="Rosling A."/>
        </authorList>
    </citation>
    <scope>NUCLEOTIDE SEQUENCE [LARGE SCALE GENOMIC DNA]</scope>
    <source>
        <strain evidence="1 2">120-4 pot B 10/14</strain>
    </source>
</reference>